<dbReference type="Pfam" id="PF13429">
    <property type="entry name" value="TPR_15"/>
    <property type="match status" value="1"/>
</dbReference>
<dbReference type="PANTHER" id="PTHR12558:SF13">
    <property type="entry name" value="CELL DIVISION CYCLE PROTEIN 27 HOMOLOG"/>
    <property type="match status" value="1"/>
</dbReference>
<keyword evidence="1" id="KW-0802">TPR repeat</keyword>
<dbReference type="InterPro" id="IPR011990">
    <property type="entry name" value="TPR-like_helical_dom_sf"/>
</dbReference>
<keyword evidence="2" id="KW-0732">Signal</keyword>
<dbReference type="SUPFAM" id="SSF48452">
    <property type="entry name" value="TPR-like"/>
    <property type="match status" value="3"/>
</dbReference>
<dbReference type="Gene3D" id="1.25.40.10">
    <property type="entry name" value="Tetratricopeptide repeat domain"/>
    <property type="match status" value="3"/>
</dbReference>
<feature type="repeat" description="TPR" evidence="1">
    <location>
        <begin position="567"/>
        <end position="600"/>
    </location>
</feature>
<comment type="caution">
    <text evidence="3">The sequence shown here is derived from an EMBL/GenBank/DDBJ whole genome shotgun (WGS) entry which is preliminary data.</text>
</comment>
<organism evidence="3 4">
    <name type="scientific">Candidatus Polarisedimenticola svalbardensis</name>
    <dbReference type="NCBI Taxonomy" id="2886004"/>
    <lineage>
        <taxon>Bacteria</taxon>
        <taxon>Pseudomonadati</taxon>
        <taxon>Acidobacteriota</taxon>
        <taxon>Candidatus Polarisedimenticolia</taxon>
        <taxon>Candidatus Polarisedimenticolales</taxon>
        <taxon>Candidatus Polarisedimenticolaceae</taxon>
        <taxon>Candidatus Polarisedimenticola</taxon>
    </lineage>
</organism>
<dbReference type="EMBL" id="JACXWD010000001">
    <property type="protein sequence ID" value="MBD3866504.1"/>
    <property type="molecule type" value="Genomic_DNA"/>
</dbReference>
<gene>
    <name evidence="3" type="ORF">IFK94_00105</name>
</gene>
<dbReference type="Proteomes" id="UP000648239">
    <property type="component" value="Unassembled WGS sequence"/>
</dbReference>
<sequence>MRLNRKHRLFSALILAALVLTPAAGADELEPDVARQGDAYYHMMKALYVARQGQVGQAVREINEAVKLDPTSSDLKTEAASLLMLMGQQQQAERLVRQSLKADPDHVGSLEILAEILTARILGGRSADGALAEAITIYDRLILQPEADPESFRLLATFRLRAGDADGAIEAARRFVARQEGDAEALRLLANVLMHADRDEEAIEEVVRFLRETAGLDEGGVGFRDAVSLLDNLVRSRNAWLLFIDRAEPLLAVRPQVGSLRALYGEALLRVGRPEEAGKQMEMAIDLAGADPMLRYQLATVYHTLGRSAEAVELATGLAEEFPAHHGVQALLGEMLAVQARDLEAIAAYERALLLLTDDATEAARRDGLRQSMVFLWLSRGEPERARETLATLENPASIDALALAGRVALVIEDYDEALEFSQRLKRAAGNGAGVRLEAEIRAAQGDTTRARKQFNDAARYMGNTVWPIAADALYRGGDPDGGEEVLKDWRDEEPGNPVARYRLGQYLERLENFRQMEKELLEAIRLDPEFHAALNHLGYSMADRNIRLPEALGFIQRAVKLDPWNAAYLDSLGWAHFRMGSYEEARDPLERAVAAIPGDPVILEHLGDLYEKLGLAESALASYRSALKADPASQKELQAKIAALQGNGGSDTP</sequence>
<reference evidence="3 4" key="1">
    <citation type="submission" date="2020-08" db="EMBL/GenBank/DDBJ databases">
        <title>Acidobacteriota in marine sediments use diverse sulfur dissimilation pathways.</title>
        <authorList>
            <person name="Wasmund K."/>
        </authorList>
    </citation>
    <scope>NUCLEOTIDE SEQUENCE [LARGE SCALE GENOMIC DNA]</scope>
    <source>
        <strain evidence="3">MAG AM4</strain>
    </source>
</reference>
<evidence type="ECO:0000313" key="4">
    <source>
        <dbReference type="Proteomes" id="UP000648239"/>
    </source>
</evidence>
<feature type="chain" id="PRO_5035247086" evidence="2">
    <location>
        <begin position="27"/>
        <end position="654"/>
    </location>
</feature>
<evidence type="ECO:0000256" key="2">
    <source>
        <dbReference type="SAM" id="SignalP"/>
    </source>
</evidence>
<feature type="repeat" description="TPR" evidence="1">
    <location>
        <begin position="601"/>
        <end position="634"/>
    </location>
</feature>
<dbReference type="AlphaFoldDB" id="A0A8J6XXD2"/>
<dbReference type="PANTHER" id="PTHR12558">
    <property type="entry name" value="CELL DIVISION CYCLE 16,23,27"/>
    <property type="match status" value="1"/>
</dbReference>
<evidence type="ECO:0000313" key="3">
    <source>
        <dbReference type="EMBL" id="MBD3866504.1"/>
    </source>
</evidence>
<accession>A0A8J6XXD2</accession>
<dbReference type="PROSITE" id="PS50005">
    <property type="entry name" value="TPR"/>
    <property type="match status" value="2"/>
</dbReference>
<name>A0A8J6XXD2_9BACT</name>
<proteinExistence type="predicted"/>
<dbReference type="InterPro" id="IPR019734">
    <property type="entry name" value="TPR_rpt"/>
</dbReference>
<dbReference type="Pfam" id="PF13432">
    <property type="entry name" value="TPR_16"/>
    <property type="match status" value="4"/>
</dbReference>
<evidence type="ECO:0000256" key="1">
    <source>
        <dbReference type="PROSITE-ProRule" id="PRU00339"/>
    </source>
</evidence>
<protein>
    <submittedName>
        <fullName evidence="3">Tetratricopeptide repeat protein</fullName>
    </submittedName>
</protein>
<dbReference type="SMART" id="SM00028">
    <property type="entry name" value="TPR"/>
    <property type="match status" value="8"/>
</dbReference>
<feature type="signal peptide" evidence="2">
    <location>
        <begin position="1"/>
        <end position="26"/>
    </location>
</feature>